<evidence type="ECO:0000313" key="7">
    <source>
        <dbReference type="Proteomes" id="UP000177506"/>
    </source>
</evidence>
<evidence type="ECO:0000256" key="3">
    <source>
        <dbReference type="ARBA" id="ARBA00022989"/>
    </source>
</evidence>
<accession>A0A1G1TL83</accession>
<dbReference type="GO" id="GO:0016020">
    <property type="term" value="C:membrane"/>
    <property type="evidence" value="ECO:0007669"/>
    <property type="project" value="UniProtKB-SubCell"/>
</dbReference>
<feature type="transmembrane region" description="Helical" evidence="5">
    <location>
        <begin position="31"/>
        <end position="52"/>
    </location>
</feature>
<evidence type="ECO:0008006" key="8">
    <source>
        <dbReference type="Google" id="ProtNLM"/>
    </source>
</evidence>
<dbReference type="RefSeq" id="WP_070740884.1">
    <property type="nucleotide sequence ID" value="NZ_MDZA01000044.1"/>
</dbReference>
<evidence type="ECO:0000256" key="2">
    <source>
        <dbReference type="ARBA" id="ARBA00022692"/>
    </source>
</evidence>
<protein>
    <recommendedName>
        <fullName evidence="8">Cation transporter</fullName>
    </recommendedName>
</protein>
<comment type="subcellular location">
    <subcellularLocation>
        <location evidence="1">Membrane</location>
        <topology evidence="1">Multi-pass membrane protein</topology>
    </subcellularLocation>
</comment>
<dbReference type="InterPro" id="IPR027469">
    <property type="entry name" value="Cation_efflux_TMD_sf"/>
</dbReference>
<gene>
    <name evidence="6" type="ORF">BEN49_04385</name>
</gene>
<comment type="caution">
    <text evidence="6">The sequence shown here is derived from an EMBL/GenBank/DDBJ whole genome shotgun (WGS) entry which is preliminary data.</text>
</comment>
<keyword evidence="3 5" id="KW-1133">Transmembrane helix</keyword>
<evidence type="ECO:0000313" key="6">
    <source>
        <dbReference type="EMBL" id="OGX91623.1"/>
    </source>
</evidence>
<dbReference type="SUPFAM" id="SSF161111">
    <property type="entry name" value="Cation efflux protein transmembrane domain-like"/>
    <property type="match status" value="1"/>
</dbReference>
<dbReference type="Proteomes" id="UP000177506">
    <property type="component" value="Unassembled WGS sequence"/>
</dbReference>
<dbReference type="EMBL" id="MDZA01000044">
    <property type="protein sequence ID" value="OGX91623.1"/>
    <property type="molecule type" value="Genomic_DNA"/>
</dbReference>
<name>A0A1G1TL83_9BACT</name>
<keyword evidence="2 5" id="KW-0812">Transmembrane</keyword>
<proteinExistence type="predicted"/>
<keyword evidence="7" id="KW-1185">Reference proteome</keyword>
<evidence type="ECO:0000256" key="1">
    <source>
        <dbReference type="ARBA" id="ARBA00004141"/>
    </source>
</evidence>
<sequence length="78" mass="8363">MLALAWGKQRVGRQLNNPVLQTEGRVTLVDAALAGAVLLGLGLNAALGWWWADGAVGLLLAGYCLWEARHAWHEASTL</sequence>
<dbReference type="Gene3D" id="1.20.1510.10">
    <property type="entry name" value="Cation efflux protein transmembrane domain"/>
    <property type="match status" value="1"/>
</dbReference>
<keyword evidence="4 5" id="KW-0472">Membrane</keyword>
<evidence type="ECO:0000256" key="5">
    <source>
        <dbReference type="SAM" id="Phobius"/>
    </source>
</evidence>
<reference evidence="6 7" key="1">
    <citation type="submission" date="2016-08" db="EMBL/GenBank/DDBJ databases">
        <title>Hymenobacter coccineus sp. nov., Hymenobacter lapidarius sp. nov. and Hymenobacter glacialis sp. nov., isolated from Antarctic soil.</title>
        <authorList>
            <person name="Sedlacek I."/>
            <person name="Kralova S."/>
            <person name="Kyrova K."/>
            <person name="Maslanova I."/>
            <person name="Stankova E."/>
            <person name="Vrbovska V."/>
            <person name="Nemec M."/>
            <person name="Bartak M."/>
            <person name="Svec P."/>
            <person name="Busse H.-J."/>
            <person name="Pantucek R."/>
        </authorList>
    </citation>
    <scope>NUCLEOTIDE SEQUENCE [LARGE SCALE GENOMIC DNA]</scope>
    <source>
        <strain evidence="6 7">CCM 8649</strain>
    </source>
</reference>
<dbReference type="AlphaFoldDB" id="A0A1G1TL83"/>
<evidence type="ECO:0000256" key="4">
    <source>
        <dbReference type="ARBA" id="ARBA00023136"/>
    </source>
</evidence>
<organism evidence="6 7">
    <name type="scientific">Hymenobacter coccineus</name>
    <dbReference type="NCBI Taxonomy" id="1908235"/>
    <lineage>
        <taxon>Bacteria</taxon>
        <taxon>Pseudomonadati</taxon>
        <taxon>Bacteroidota</taxon>
        <taxon>Cytophagia</taxon>
        <taxon>Cytophagales</taxon>
        <taxon>Hymenobacteraceae</taxon>
        <taxon>Hymenobacter</taxon>
    </lineage>
</organism>